<protein>
    <submittedName>
        <fullName evidence="2">KWG Leptospira</fullName>
    </submittedName>
</protein>
<evidence type="ECO:0000313" key="2">
    <source>
        <dbReference type="EMBL" id="VYU01163.1"/>
    </source>
</evidence>
<dbReference type="InterPro" id="IPR032774">
    <property type="entry name" value="WG_beta_rep"/>
</dbReference>
<dbReference type="AlphaFoldDB" id="A0A6N3BL20"/>
<evidence type="ECO:0000256" key="1">
    <source>
        <dbReference type="SAM" id="Phobius"/>
    </source>
</evidence>
<organism evidence="2">
    <name type="scientific">Clostridium paraputrificum</name>
    <dbReference type="NCBI Taxonomy" id="29363"/>
    <lineage>
        <taxon>Bacteria</taxon>
        <taxon>Bacillati</taxon>
        <taxon>Bacillota</taxon>
        <taxon>Clostridia</taxon>
        <taxon>Eubacteriales</taxon>
        <taxon>Clostridiaceae</taxon>
        <taxon>Clostridium</taxon>
    </lineage>
</organism>
<keyword evidence="1" id="KW-0812">Transmembrane</keyword>
<feature type="transmembrane region" description="Helical" evidence="1">
    <location>
        <begin position="7"/>
        <end position="29"/>
    </location>
</feature>
<proteinExistence type="predicted"/>
<reference evidence="2" key="1">
    <citation type="submission" date="2019-11" db="EMBL/GenBank/DDBJ databases">
        <authorList>
            <person name="Feng L."/>
        </authorList>
    </citation>
    <scope>NUCLEOTIDE SEQUENCE</scope>
    <source>
        <strain evidence="2">CParaputrificumLFYP93</strain>
    </source>
</reference>
<keyword evidence="1" id="KW-1133">Transmembrane helix</keyword>
<sequence>MKRKNEVIGFSIIVVLTISIIGVFTTIGVKLIKDNNIPSPDFSGILGWFSKEEEEEEDAYAEIEEITLKYDDVKYYPYQAKNKKWGYVDENMNVVIEAKFDYATAFSEGIGLVKEDDRYKYISKDGNYMLDNSYYYATPFCGGAAIVEEDDTEILIDYDGKKLCEIDEDIYVHEFVDGIAVFEKNDKYGYIDIRGNILVKAKYEYCESFMNGVAIVKDSDNYYLIGRNGKKVIDSGFEYISSYDNKYFLCSNERNSYLIDSKGENVDLPIDVIDIMRIQKDGVIFRSGNNKCGFMDYEGNLVFEVEVDFINEVINGISYGEIYNGSKYEIVCIDNEGNIIANYTELGYTDVNEWYGEINVLSSNEHKYLVDKMGNKIEDLNGVTVQFYGDFIILSKNDNTNTKVYSQNGKLLLELDDKYYINYTDLYGTNYEENVLLLRNDKDENVTINIQGKIAK</sequence>
<name>A0A6N3BL20_9CLOT</name>
<dbReference type="PANTHER" id="PTHR37841:SF1">
    <property type="entry name" value="DUF3298 DOMAIN-CONTAINING PROTEIN"/>
    <property type="match status" value="1"/>
</dbReference>
<dbReference type="PANTHER" id="PTHR37841">
    <property type="entry name" value="GLR2918 PROTEIN"/>
    <property type="match status" value="1"/>
</dbReference>
<gene>
    <name evidence="2" type="ORF">CPLFYP93_01159</name>
</gene>
<keyword evidence="1" id="KW-0472">Membrane</keyword>
<dbReference type="EMBL" id="CACRTV010000035">
    <property type="protein sequence ID" value="VYU01163.1"/>
    <property type="molecule type" value="Genomic_DNA"/>
</dbReference>
<accession>A0A6N3BL20</accession>
<dbReference type="Pfam" id="PF14903">
    <property type="entry name" value="WG_beta_rep"/>
    <property type="match status" value="2"/>
</dbReference>
<dbReference type="RefSeq" id="WP_156560212.1">
    <property type="nucleotide sequence ID" value="NZ_CACRTV010000035.1"/>
</dbReference>